<evidence type="ECO:0000256" key="2">
    <source>
        <dbReference type="ARBA" id="ARBA00023141"/>
    </source>
</evidence>
<dbReference type="InterPro" id="IPR013708">
    <property type="entry name" value="Shikimate_DH-bd_N"/>
</dbReference>
<dbReference type="Gene3D" id="3.40.50.720">
    <property type="entry name" value="NAD(P)-binding Rossmann-like Domain"/>
    <property type="match status" value="1"/>
</dbReference>
<dbReference type="GO" id="GO:0004764">
    <property type="term" value="F:shikimate 3-dehydrogenase (NADP+) activity"/>
    <property type="evidence" value="ECO:0007669"/>
    <property type="project" value="InterPro"/>
</dbReference>
<dbReference type="GO" id="GO:0050661">
    <property type="term" value="F:NADP binding"/>
    <property type="evidence" value="ECO:0007669"/>
    <property type="project" value="TreeGrafter"/>
</dbReference>
<accession>A0A9X1LU67</accession>
<proteinExistence type="predicted"/>
<keyword evidence="5" id="KW-1185">Reference proteome</keyword>
<evidence type="ECO:0000259" key="3">
    <source>
        <dbReference type="Pfam" id="PF08501"/>
    </source>
</evidence>
<dbReference type="InterPro" id="IPR022893">
    <property type="entry name" value="Shikimate_DH_fam"/>
</dbReference>
<feature type="domain" description="Shikimate dehydrogenase substrate binding N-terminal" evidence="3">
    <location>
        <begin position="20"/>
        <end position="101"/>
    </location>
</feature>
<keyword evidence="2" id="KW-0057">Aromatic amino acid biosynthesis</keyword>
<dbReference type="Proteomes" id="UP001139354">
    <property type="component" value="Unassembled WGS sequence"/>
</dbReference>
<dbReference type="AlphaFoldDB" id="A0A9X1LU67"/>
<dbReference type="SUPFAM" id="SSF53223">
    <property type="entry name" value="Aminoacid dehydrogenase-like, N-terminal domain"/>
    <property type="match status" value="1"/>
</dbReference>
<dbReference type="PANTHER" id="PTHR21089">
    <property type="entry name" value="SHIKIMATE DEHYDROGENASE"/>
    <property type="match status" value="1"/>
</dbReference>
<dbReference type="Gene3D" id="3.40.50.10860">
    <property type="entry name" value="Leucine Dehydrogenase, chain A, domain 1"/>
    <property type="match status" value="1"/>
</dbReference>
<comment type="pathway">
    <text evidence="1">Metabolic intermediate biosynthesis; chorismate biosynthesis; chorismate from D-erythrose 4-phosphate and phosphoenolpyruvate: step 4/7.</text>
</comment>
<dbReference type="EMBL" id="JAGTTN010000002">
    <property type="protein sequence ID" value="MCC2032119.1"/>
    <property type="molecule type" value="Genomic_DNA"/>
</dbReference>
<name>A0A9X1LU67_9MICO</name>
<dbReference type="PANTHER" id="PTHR21089:SF1">
    <property type="entry name" value="BIFUNCTIONAL 3-DEHYDROQUINATE DEHYDRATASE_SHIKIMATE DEHYDROGENASE, CHLOROPLASTIC"/>
    <property type="match status" value="1"/>
</dbReference>
<dbReference type="Pfam" id="PF08501">
    <property type="entry name" value="Shikimate_dh_N"/>
    <property type="match status" value="1"/>
</dbReference>
<keyword evidence="2" id="KW-0028">Amino-acid biosynthesis</keyword>
<evidence type="ECO:0000313" key="5">
    <source>
        <dbReference type="Proteomes" id="UP001139354"/>
    </source>
</evidence>
<dbReference type="InterPro" id="IPR036291">
    <property type="entry name" value="NAD(P)-bd_dom_sf"/>
</dbReference>
<evidence type="ECO:0000256" key="1">
    <source>
        <dbReference type="ARBA" id="ARBA00004871"/>
    </source>
</evidence>
<sequence length="298" mass="30776">MVRRTPGLGVLSDDATRLEVWGDPIAHSRSPQLHTAAYALLGLEWSYGRRRVDEQSFAGELAGLDACWRGLSLTMPLKGVAFAAAATHDRRAELTGAVNTLLIGPDGPRGFNTDVGGIVRALADDGVTAVPRARVVGAGATATSALVALGELGARDVEVVARRPEAVEPLRVLGRLLGIEVVAGGFEAAGFEDVPVTIATLPGDAPVTDAVADALARSGGLLLDVVYGHWPTALSAGWERTGGSARSGLGMLLHQALLQVRIFVHGDPATPLAGAAGLADEDALVDAMRRALEAPPES</sequence>
<dbReference type="RefSeq" id="WP_229384038.1">
    <property type="nucleotide sequence ID" value="NZ_JAGTTN010000002.1"/>
</dbReference>
<dbReference type="GO" id="GO:0009073">
    <property type="term" value="P:aromatic amino acid family biosynthetic process"/>
    <property type="evidence" value="ECO:0007669"/>
    <property type="project" value="UniProtKB-KW"/>
</dbReference>
<protein>
    <submittedName>
        <fullName evidence="4">Shikimate dehydrogenase</fullName>
    </submittedName>
</protein>
<dbReference type="GO" id="GO:0009423">
    <property type="term" value="P:chorismate biosynthetic process"/>
    <property type="evidence" value="ECO:0007669"/>
    <property type="project" value="TreeGrafter"/>
</dbReference>
<organism evidence="4 5">
    <name type="scientific">Microbacterium allomyrinae</name>
    <dbReference type="NCBI Taxonomy" id="2830666"/>
    <lineage>
        <taxon>Bacteria</taxon>
        <taxon>Bacillati</taxon>
        <taxon>Actinomycetota</taxon>
        <taxon>Actinomycetes</taxon>
        <taxon>Micrococcales</taxon>
        <taxon>Microbacteriaceae</taxon>
        <taxon>Microbacterium</taxon>
    </lineage>
</organism>
<dbReference type="InterPro" id="IPR046346">
    <property type="entry name" value="Aminoacid_DH-like_N_sf"/>
</dbReference>
<dbReference type="GO" id="GO:0019632">
    <property type="term" value="P:shikimate metabolic process"/>
    <property type="evidence" value="ECO:0007669"/>
    <property type="project" value="TreeGrafter"/>
</dbReference>
<dbReference type="SUPFAM" id="SSF51735">
    <property type="entry name" value="NAD(P)-binding Rossmann-fold domains"/>
    <property type="match status" value="1"/>
</dbReference>
<reference evidence="4" key="1">
    <citation type="submission" date="2021-04" db="EMBL/GenBank/DDBJ databases">
        <title>Microbacterium tenobrionis sp. nov. and Microbacterium allomyrinae sp. nov., isolated from larvae of Tenobrio molitor and Allomyrina dichotoma, respectively.</title>
        <authorList>
            <person name="Lee S.D."/>
        </authorList>
    </citation>
    <scope>NUCLEOTIDE SEQUENCE</scope>
    <source>
        <strain evidence="4">BWT-G7</strain>
    </source>
</reference>
<comment type="caution">
    <text evidence="4">The sequence shown here is derived from an EMBL/GenBank/DDBJ whole genome shotgun (WGS) entry which is preliminary data.</text>
</comment>
<evidence type="ECO:0000313" key="4">
    <source>
        <dbReference type="EMBL" id="MCC2032119.1"/>
    </source>
</evidence>
<gene>
    <name evidence="4" type="ORF">KEC57_07950</name>
</gene>
<dbReference type="GO" id="GO:0005829">
    <property type="term" value="C:cytosol"/>
    <property type="evidence" value="ECO:0007669"/>
    <property type="project" value="TreeGrafter"/>
</dbReference>